<accession>A0AAW0ZCH1</accession>
<dbReference type="SMART" id="SM00256">
    <property type="entry name" value="FBOX"/>
    <property type="match status" value="1"/>
</dbReference>
<dbReference type="AlphaFoldDB" id="A0AAW0ZCH1"/>
<dbReference type="Pfam" id="PF00646">
    <property type="entry name" value="F-box"/>
    <property type="match status" value="1"/>
</dbReference>
<dbReference type="EMBL" id="JAWNGG020000281">
    <property type="protein sequence ID" value="KAK9295169.1"/>
    <property type="molecule type" value="Genomic_DNA"/>
</dbReference>
<evidence type="ECO:0000313" key="3">
    <source>
        <dbReference type="Proteomes" id="UP001432146"/>
    </source>
</evidence>
<dbReference type="PROSITE" id="PS50181">
    <property type="entry name" value="FBOX"/>
    <property type="match status" value="1"/>
</dbReference>
<keyword evidence="3" id="KW-1185">Reference proteome</keyword>
<gene>
    <name evidence="2" type="ORF">QLX08_010446</name>
</gene>
<dbReference type="Proteomes" id="UP001432146">
    <property type="component" value="Unassembled WGS sequence"/>
</dbReference>
<proteinExistence type="predicted"/>
<evidence type="ECO:0000313" key="2">
    <source>
        <dbReference type="EMBL" id="KAK9295169.1"/>
    </source>
</evidence>
<feature type="domain" description="F-box" evidence="1">
    <location>
        <begin position="86"/>
        <end position="132"/>
    </location>
</feature>
<dbReference type="Gene3D" id="1.20.1280.50">
    <property type="match status" value="1"/>
</dbReference>
<organism evidence="2 3">
    <name type="scientific">Tetragonisca angustula</name>
    <dbReference type="NCBI Taxonomy" id="166442"/>
    <lineage>
        <taxon>Eukaryota</taxon>
        <taxon>Metazoa</taxon>
        <taxon>Ecdysozoa</taxon>
        <taxon>Arthropoda</taxon>
        <taxon>Hexapoda</taxon>
        <taxon>Insecta</taxon>
        <taxon>Pterygota</taxon>
        <taxon>Neoptera</taxon>
        <taxon>Endopterygota</taxon>
        <taxon>Hymenoptera</taxon>
        <taxon>Apocrita</taxon>
        <taxon>Aculeata</taxon>
        <taxon>Apoidea</taxon>
        <taxon>Anthophila</taxon>
        <taxon>Apidae</taxon>
        <taxon>Tetragonisca</taxon>
    </lineage>
</organism>
<comment type="caution">
    <text evidence="2">The sequence shown here is derived from an EMBL/GenBank/DDBJ whole genome shotgun (WGS) entry which is preliminary data.</text>
</comment>
<dbReference type="InterPro" id="IPR001810">
    <property type="entry name" value="F-box_dom"/>
</dbReference>
<protein>
    <recommendedName>
        <fullName evidence="1">F-box domain-containing protein</fullName>
    </recommendedName>
</protein>
<dbReference type="InterPro" id="IPR036047">
    <property type="entry name" value="F-box-like_dom_sf"/>
</dbReference>
<reference evidence="2 3" key="1">
    <citation type="submission" date="2024-05" db="EMBL/GenBank/DDBJ databases">
        <title>The nuclear and mitochondrial genome assemblies of Tetragonisca angustula (Apidae: Meliponini), a tiny yet remarkable pollinator in the Neotropics.</title>
        <authorList>
            <person name="Ferrari R."/>
            <person name="Ricardo P.C."/>
            <person name="Dias F.C."/>
            <person name="Araujo N.S."/>
            <person name="Soares D.O."/>
            <person name="Zhou Q.-S."/>
            <person name="Zhu C.-D."/>
            <person name="Coutinho L."/>
            <person name="Airas M.C."/>
            <person name="Batista T.M."/>
        </authorList>
    </citation>
    <scope>NUCLEOTIDE SEQUENCE [LARGE SCALE GENOMIC DNA]</scope>
    <source>
        <strain evidence="2">ASF017062</strain>
        <tissue evidence="2">Abdomen</tissue>
    </source>
</reference>
<evidence type="ECO:0000259" key="1">
    <source>
        <dbReference type="PROSITE" id="PS50181"/>
    </source>
</evidence>
<dbReference type="SUPFAM" id="SSF81383">
    <property type="entry name" value="F-box domain"/>
    <property type="match status" value="1"/>
</dbReference>
<name>A0AAW0ZCH1_9HYME</name>
<sequence>MDPSSKKVIYDKLRNMHCCYLVGSKSIQKLCTGDILAELRSEFCCCVIPRRKKKTGRRRRRRNEMSEIRRHLCPCLTVSDSKERKVDYIARLPIEISQLILRKLNPASLLLAACVSKEWLEVCRSDNILREKARIHKKRKKTWMECPWRSEDT</sequence>